<dbReference type="Pfam" id="PF09952">
    <property type="entry name" value="AbiEi_2"/>
    <property type="match status" value="1"/>
</dbReference>
<comment type="caution">
    <text evidence="1">The sequence shown here is derived from an EMBL/GenBank/DDBJ whole genome shotgun (WGS) entry which is preliminary data.</text>
</comment>
<dbReference type="InterPro" id="IPR019238">
    <property type="entry name" value="AbiEi_2"/>
</dbReference>
<reference evidence="1 2" key="1">
    <citation type="journal article" date="2014" name="Mol. Biol. Evol.">
        <title>Massive expansion of Ubiquitination-related gene families within the Chlamydiae.</title>
        <authorList>
            <person name="Domman D."/>
            <person name="Collingro A."/>
            <person name="Lagkouvardos I."/>
            <person name="Gehre L."/>
            <person name="Weinmaier T."/>
            <person name="Rattei T."/>
            <person name="Subtil A."/>
            <person name="Horn M."/>
        </authorList>
    </citation>
    <scope>NUCLEOTIDE SEQUENCE [LARGE SCALE GENOMIC DNA]</scope>
    <source>
        <strain evidence="1 2">EI2</strain>
    </source>
</reference>
<evidence type="ECO:0000313" key="2">
    <source>
        <dbReference type="Proteomes" id="UP000031465"/>
    </source>
</evidence>
<gene>
    <name evidence="1" type="ORF">DB44_GO00060</name>
</gene>
<dbReference type="EMBL" id="JSAN01000157">
    <property type="protein sequence ID" value="KIC70686.1"/>
    <property type="molecule type" value="Genomic_DNA"/>
</dbReference>
<evidence type="ECO:0008006" key="3">
    <source>
        <dbReference type="Google" id="ProtNLM"/>
    </source>
</evidence>
<dbReference type="Proteomes" id="UP000031465">
    <property type="component" value="Unassembled WGS sequence"/>
</dbReference>
<name>A0A0C1JJD8_9BACT</name>
<dbReference type="PATRIC" id="fig|362787.3.peg.2114"/>
<organism evidence="1 2">
    <name type="scientific">Candidatus Protochlamydia amoebophila</name>
    <dbReference type="NCBI Taxonomy" id="362787"/>
    <lineage>
        <taxon>Bacteria</taxon>
        <taxon>Pseudomonadati</taxon>
        <taxon>Chlamydiota</taxon>
        <taxon>Chlamydiia</taxon>
        <taxon>Parachlamydiales</taxon>
        <taxon>Parachlamydiaceae</taxon>
        <taxon>Candidatus Protochlamydia</taxon>
    </lineage>
</organism>
<dbReference type="RefSeq" id="WP_011175755.1">
    <property type="nucleotide sequence ID" value="NZ_JSAN01000157.1"/>
</dbReference>
<evidence type="ECO:0000313" key="1">
    <source>
        <dbReference type="EMBL" id="KIC70686.1"/>
    </source>
</evidence>
<sequence>MNNMKGRFLLSSNESFVEGNIYADRSSVILAWLLRIGIDKEKFSLRQVAKETGISLGLVQRVFSILVMHGFLQTEGVRTSKHFCMTKPEALLRSWLEQYSIVKKCKMWTYRSGFTDRDELLKVLKKSNLQSKTVLALHSAVEVHGCKNTNLTTLELYIKSRDVKKGLELLLELEPQERGYEVLLIEPYYKSFLKIEADQHLNSSPVLLTFLDLYHFPLRGLEQAEFMAERIPELKRIYRKG</sequence>
<accession>A0A0C1JJD8</accession>
<dbReference type="AlphaFoldDB" id="A0A0C1JJD8"/>
<protein>
    <recommendedName>
        <fullName evidence="3">HTH iclR-type domain-containing protein</fullName>
    </recommendedName>
</protein>
<proteinExistence type="predicted"/>